<dbReference type="AlphaFoldDB" id="C0BEK4"/>
<feature type="domain" description="HPr" evidence="2">
    <location>
        <begin position="16"/>
        <end position="68"/>
    </location>
</feature>
<organism evidence="3 4">
    <name type="scientific">Coprococcus comes ATCC 27758</name>
    <dbReference type="NCBI Taxonomy" id="470146"/>
    <lineage>
        <taxon>Bacteria</taxon>
        <taxon>Bacillati</taxon>
        <taxon>Bacillota</taxon>
        <taxon>Clostridia</taxon>
        <taxon>Lachnospirales</taxon>
        <taxon>Lachnospiraceae</taxon>
        <taxon>Coprococcus</taxon>
    </lineage>
</organism>
<dbReference type="InterPro" id="IPR000032">
    <property type="entry name" value="HPr-like"/>
</dbReference>
<dbReference type="EMBL" id="ABVR01000045">
    <property type="protein sequence ID" value="EEG88281.1"/>
    <property type="molecule type" value="Genomic_DNA"/>
</dbReference>
<dbReference type="HOGENOM" id="CLU_176110_0_0_9"/>
<dbReference type="Proteomes" id="UP000003793">
    <property type="component" value="Unassembled WGS sequence"/>
</dbReference>
<name>C0BEK4_9FIRM</name>
<sequence length="106" mass="12109">MVQKNIRFMTTGQLMTFCNVCQKMNADITVKDVTGRFEIDAKSIVGLMTIRMGEKMHLLIEGEEEHLADSYFENLTVHRLRFRSVKGGTGYAGDIRNKEQEDGSYL</sequence>
<comment type="caution">
    <text evidence="3">The sequence shown here is derived from an EMBL/GenBank/DDBJ whole genome shotgun (WGS) entry which is preliminary data.</text>
</comment>
<protein>
    <recommendedName>
        <fullName evidence="2">HPr domain-containing protein</fullName>
    </recommendedName>
</protein>
<reference evidence="3 4" key="1">
    <citation type="submission" date="2009-02" db="EMBL/GenBank/DDBJ databases">
        <authorList>
            <person name="Fulton L."/>
            <person name="Clifton S."/>
            <person name="Fulton B."/>
            <person name="Xu J."/>
            <person name="Minx P."/>
            <person name="Pepin K.H."/>
            <person name="Johnson M."/>
            <person name="Bhonagiri V."/>
            <person name="Nash W.E."/>
            <person name="Mardis E.R."/>
            <person name="Wilson R.K."/>
        </authorList>
    </citation>
    <scope>NUCLEOTIDE SEQUENCE [LARGE SCALE GENOMIC DNA]</scope>
    <source>
        <strain evidence="3 4">ATCC 27758</strain>
    </source>
</reference>
<evidence type="ECO:0000313" key="3">
    <source>
        <dbReference type="EMBL" id="EEG88281.1"/>
    </source>
</evidence>
<dbReference type="SUPFAM" id="SSF55594">
    <property type="entry name" value="HPr-like"/>
    <property type="match status" value="1"/>
</dbReference>
<dbReference type="Pfam" id="PF00381">
    <property type="entry name" value="PTS-HPr"/>
    <property type="match status" value="1"/>
</dbReference>
<gene>
    <name evidence="3" type="ORF">COPCOM_03616</name>
</gene>
<feature type="compositionally biased region" description="Basic and acidic residues" evidence="1">
    <location>
        <begin position="95"/>
        <end position="106"/>
    </location>
</feature>
<dbReference type="InterPro" id="IPR035895">
    <property type="entry name" value="HPr-like_sf"/>
</dbReference>
<feature type="region of interest" description="Disordered" evidence="1">
    <location>
        <begin position="87"/>
        <end position="106"/>
    </location>
</feature>
<reference evidence="3 4" key="2">
    <citation type="submission" date="2009-03" db="EMBL/GenBank/DDBJ databases">
        <title>Draft genome sequence of Coprococcus comes (ATCC 27758).</title>
        <authorList>
            <person name="Sudarsanam P."/>
            <person name="Ley R."/>
            <person name="Guruge J."/>
            <person name="Turnbaugh P.J."/>
            <person name="Mahowald M."/>
            <person name="Liep D."/>
            <person name="Gordon J."/>
        </authorList>
    </citation>
    <scope>NUCLEOTIDE SEQUENCE [LARGE SCALE GENOMIC DNA]</scope>
    <source>
        <strain evidence="3 4">ATCC 27758</strain>
    </source>
</reference>
<dbReference type="Gene3D" id="3.30.1340.10">
    <property type="entry name" value="HPr-like"/>
    <property type="match status" value="1"/>
</dbReference>
<evidence type="ECO:0000259" key="2">
    <source>
        <dbReference type="Pfam" id="PF00381"/>
    </source>
</evidence>
<evidence type="ECO:0000313" key="4">
    <source>
        <dbReference type="Proteomes" id="UP000003793"/>
    </source>
</evidence>
<proteinExistence type="predicted"/>
<accession>C0BEK4</accession>
<evidence type="ECO:0000256" key="1">
    <source>
        <dbReference type="SAM" id="MobiDB-lite"/>
    </source>
</evidence>